<keyword evidence="6" id="KW-1185">Reference proteome</keyword>
<reference evidence="5 6" key="1">
    <citation type="submission" date="2018-01" db="EMBL/GenBank/DDBJ databases">
        <title>Genomic Encyclopedia of Archaeal and Bacterial Type Strains, Phase II (KMG-II): from individual species to whole genera.</title>
        <authorList>
            <person name="Goeker M."/>
        </authorList>
    </citation>
    <scope>NUCLEOTIDE SEQUENCE [LARGE SCALE GENOMIC DNA]</scope>
    <source>
        <strain evidence="5 6">DSM 17023</strain>
    </source>
</reference>
<dbReference type="Gene3D" id="3.40.50.12780">
    <property type="entry name" value="N-terminal domain of ligase-like"/>
    <property type="match status" value="1"/>
</dbReference>
<proteinExistence type="predicted"/>
<feature type="domain" description="AMP-dependent synthetase/ligase" evidence="4">
    <location>
        <begin position="29"/>
        <end position="448"/>
    </location>
</feature>
<keyword evidence="1" id="KW-0436">Ligase</keyword>
<evidence type="ECO:0000313" key="6">
    <source>
        <dbReference type="Proteomes" id="UP000236959"/>
    </source>
</evidence>
<evidence type="ECO:0000256" key="1">
    <source>
        <dbReference type="ARBA" id="ARBA00022598"/>
    </source>
</evidence>
<evidence type="ECO:0000313" key="5">
    <source>
        <dbReference type="EMBL" id="POF31016.1"/>
    </source>
</evidence>
<dbReference type="Pfam" id="PF00501">
    <property type="entry name" value="AMP-binding"/>
    <property type="match status" value="1"/>
</dbReference>
<evidence type="ECO:0000256" key="2">
    <source>
        <dbReference type="ARBA" id="ARBA00022832"/>
    </source>
</evidence>
<name>A0A2S3UTK7_9HYPH</name>
<dbReference type="InterPro" id="IPR042099">
    <property type="entry name" value="ANL_N_sf"/>
</dbReference>
<dbReference type="EMBL" id="PPCN01000005">
    <property type="protein sequence ID" value="POF31016.1"/>
    <property type="molecule type" value="Genomic_DNA"/>
</dbReference>
<accession>A0A2S3UTK7</accession>
<sequence>MLQGKKRHMVGSASASPRGKDTFPKILLHNARVFGNRTAFREKDFGIWQSWTWSGVSEEIRAFSIGLQSLGLKAGDKIAIVGANRPRLYWAMVAAQAIGAVPVPVYADSVAEEMAYVLGHAEVAFAIVEDQEQVDKLLSMSDEVPSLKHVIYDEVRGLRDYDHTHLHSYASVQDKGRALQAQSASLKGEWEQGLATGKGSDIAVMLYTSGTTGRPKGVMLSFDNLVISGRNGNDFDHLDETEEVLAYLPMAWIGDHVFSLAQAFTAGYCVNCPESMDTIDVDRREIAPTYFFAPPRVFETMLTMIMVNMEDAGRTKRAMFDTFMDVARKVGEKILNGEKVALKDRLLYRLGEFFVYGPLKNRMGLTRMKVGYTAGEAIGPEIFQFYRSLGLNLKQLYGQTEASVYITLQPDGEIFGDTVGKPAPDVELKIAESGEVMYRSPGVFVGYFKNDEATASTKTPDGWVHTGDAGIIADNGHLKIIDRAKDVGRLTDGALFAPKYIENKLKFFPNIKEAVAFGHERDRVGVFVNIDLTAVGSWAERNNVNYASYQELAAHPDVYAMIESHVDQVNRDLAREPMMAGAQIRRFLILHKELDADDGELTRTQKVRRSFIAERYGPLIEALYDGSATKHVRTEVTYEDGRKGVLEATVEIRDMPLHDAGKSFQEAAE</sequence>
<dbReference type="InterPro" id="IPR020845">
    <property type="entry name" value="AMP-binding_CS"/>
</dbReference>
<dbReference type="Proteomes" id="UP000236959">
    <property type="component" value="Unassembled WGS sequence"/>
</dbReference>
<dbReference type="Pfam" id="PF23562">
    <property type="entry name" value="AMP-binding_C_3"/>
    <property type="match status" value="1"/>
</dbReference>
<gene>
    <name evidence="5" type="ORF">CLV41_105194</name>
</gene>
<dbReference type="PANTHER" id="PTHR43272">
    <property type="entry name" value="LONG-CHAIN-FATTY-ACID--COA LIGASE"/>
    <property type="match status" value="1"/>
</dbReference>
<dbReference type="GO" id="GO:0004467">
    <property type="term" value="F:long-chain fatty acid-CoA ligase activity"/>
    <property type="evidence" value="ECO:0007669"/>
    <property type="project" value="TreeGrafter"/>
</dbReference>
<keyword evidence="2" id="KW-0276">Fatty acid metabolism</keyword>
<dbReference type="PANTHER" id="PTHR43272:SF32">
    <property type="entry name" value="AMP-DEPENDENT SYNTHETASE_LIGASE DOMAIN-CONTAINING PROTEIN"/>
    <property type="match status" value="1"/>
</dbReference>
<organism evidence="5 6">
    <name type="scientific">Roseibium marinum</name>
    <dbReference type="NCBI Taxonomy" id="281252"/>
    <lineage>
        <taxon>Bacteria</taxon>
        <taxon>Pseudomonadati</taxon>
        <taxon>Pseudomonadota</taxon>
        <taxon>Alphaproteobacteria</taxon>
        <taxon>Hyphomicrobiales</taxon>
        <taxon>Stappiaceae</taxon>
        <taxon>Roseibium</taxon>
    </lineage>
</organism>
<dbReference type="InterPro" id="IPR000873">
    <property type="entry name" value="AMP-dep_synth/lig_dom"/>
</dbReference>
<comment type="caution">
    <text evidence="5">The sequence shown here is derived from an EMBL/GenBank/DDBJ whole genome shotgun (WGS) entry which is preliminary data.</text>
</comment>
<protein>
    <submittedName>
        <fullName evidence="5">Long-chain acyl-CoA synthetase</fullName>
    </submittedName>
</protein>
<dbReference type="SUPFAM" id="SSF56801">
    <property type="entry name" value="Acetyl-CoA synthetase-like"/>
    <property type="match status" value="1"/>
</dbReference>
<evidence type="ECO:0000256" key="3">
    <source>
        <dbReference type="ARBA" id="ARBA00023098"/>
    </source>
</evidence>
<keyword evidence="3" id="KW-0443">Lipid metabolism</keyword>
<dbReference type="PROSITE" id="PS00455">
    <property type="entry name" value="AMP_BINDING"/>
    <property type="match status" value="1"/>
</dbReference>
<dbReference type="GO" id="GO:0016020">
    <property type="term" value="C:membrane"/>
    <property type="evidence" value="ECO:0007669"/>
    <property type="project" value="TreeGrafter"/>
</dbReference>
<dbReference type="AlphaFoldDB" id="A0A2S3UTK7"/>
<evidence type="ECO:0000259" key="4">
    <source>
        <dbReference type="Pfam" id="PF00501"/>
    </source>
</evidence>